<accession>A0A8W8LHD5</accession>
<keyword evidence="4 9" id="KW-0812">Transmembrane</keyword>
<dbReference type="InterPro" id="IPR004895">
    <property type="entry name" value="Prenylated_rab_accept_PRA1"/>
</dbReference>
<evidence type="ECO:0000256" key="4">
    <source>
        <dbReference type="ARBA" id="ARBA00022692"/>
    </source>
</evidence>
<proteinExistence type="inferred from homology"/>
<reference evidence="10" key="1">
    <citation type="submission" date="2022-08" db="UniProtKB">
        <authorList>
            <consortium name="EnsemblMetazoa"/>
        </authorList>
    </citation>
    <scope>IDENTIFICATION</scope>
    <source>
        <strain evidence="10">05x7-T-G4-1.051#20</strain>
    </source>
</reference>
<dbReference type="AlphaFoldDB" id="A0A8W8LHD5"/>
<keyword evidence="5 9" id="KW-1133">Transmembrane helix</keyword>
<dbReference type="PANTHER" id="PTHR19317">
    <property type="entry name" value="PRENYLATED RAB ACCEPTOR 1-RELATED"/>
    <property type="match status" value="1"/>
</dbReference>
<evidence type="ECO:0000313" key="11">
    <source>
        <dbReference type="Proteomes" id="UP000005408"/>
    </source>
</evidence>
<name>A0A8W8LHD5_MAGGI</name>
<keyword evidence="11" id="KW-1185">Reference proteome</keyword>
<dbReference type="GO" id="GO:0016020">
    <property type="term" value="C:membrane"/>
    <property type="evidence" value="ECO:0007669"/>
    <property type="project" value="UniProtKB-SubCell"/>
</dbReference>
<evidence type="ECO:0000256" key="1">
    <source>
        <dbReference type="ARBA" id="ARBA00004141"/>
    </source>
</evidence>
<dbReference type="GO" id="GO:0008021">
    <property type="term" value="C:synaptic vesicle"/>
    <property type="evidence" value="ECO:0007669"/>
    <property type="project" value="UniProtKB-SubCell"/>
</dbReference>
<evidence type="ECO:0000256" key="2">
    <source>
        <dbReference type="ARBA" id="ARBA00004234"/>
    </source>
</evidence>
<feature type="transmembrane region" description="Helical" evidence="9">
    <location>
        <begin position="145"/>
        <end position="178"/>
    </location>
</feature>
<keyword evidence="6 9" id="KW-0472">Membrane</keyword>
<dbReference type="Proteomes" id="UP000005408">
    <property type="component" value="Unassembled WGS sequence"/>
</dbReference>
<evidence type="ECO:0000313" key="10">
    <source>
        <dbReference type="EnsemblMetazoa" id="G27975.1:cds"/>
    </source>
</evidence>
<protein>
    <recommendedName>
        <fullName evidence="7">Prenylated Rab acceptor protein 1</fullName>
    </recommendedName>
    <alternativeName>
        <fullName evidence="8">PRA1 family protein 1</fullName>
    </alternativeName>
</protein>
<dbReference type="GO" id="GO:0005794">
    <property type="term" value="C:Golgi apparatus"/>
    <property type="evidence" value="ECO:0007669"/>
    <property type="project" value="TreeGrafter"/>
</dbReference>
<dbReference type="PANTHER" id="PTHR19317:SF0">
    <property type="entry name" value="PRENYLATED RAB ACCEPTOR PROTEIN 1"/>
    <property type="match status" value="1"/>
</dbReference>
<evidence type="ECO:0000256" key="7">
    <source>
        <dbReference type="ARBA" id="ARBA00039293"/>
    </source>
</evidence>
<dbReference type="Pfam" id="PF03208">
    <property type="entry name" value="PRA1"/>
    <property type="match status" value="1"/>
</dbReference>
<comment type="similarity">
    <text evidence="3">Belongs to the PRA1 family.</text>
</comment>
<evidence type="ECO:0000256" key="3">
    <source>
        <dbReference type="ARBA" id="ARBA00006483"/>
    </source>
</evidence>
<feature type="transmembrane region" description="Helical" evidence="9">
    <location>
        <begin position="91"/>
        <end position="124"/>
    </location>
</feature>
<evidence type="ECO:0000256" key="6">
    <source>
        <dbReference type="ARBA" id="ARBA00023136"/>
    </source>
</evidence>
<dbReference type="EnsemblMetazoa" id="G27975.1">
    <property type="protein sequence ID" value="G27975.1:cds"/>
    <property type="gene ID" value="G27975"/>
</dbReference>
<evidence type="ECO:0000256" key="9">
    <source>
        <dbReference type="SAM" id="Phobius"/>
    </source>
</evidence>
<sequence length="360" mass="40738">MTDHFGSKLEGNIDIPEGEQNFKGSFLSSALQSRMSISLANVNAREWITKTREGVKPWTEFFNFNKFKVPKSVAPVPKRVVRNIEQFQSNYLFVFGGLIVFCILTSPLLLVAIAACLGACYIISLKNQERKVRVLGRELSLAQQYAAVGLCSFPLFSLAGAGSAVFWVIGASFFVIMLHASMYMTVEEAEMIELEMEERIRKLKASNRSIEYILTKRNGKYAAIGIKVNNNDYFKHCDLSEFMDPDIAGLSVGSLFQTMCERSQKYVMSGKFIVILVDCLPNHKIPDVATYLEYDFNEYTQDETHAKNIVQILLEQGTELDGCCTFREDCVPLPARVSDWGWSERSHDCQEEILHTEHIV</sequence>
<evidence type="ECO:0000256" key="5">
    <source>
        <dbReference type="ARBA" id="ARBA00022989"/>
    </source>
</evidence>
<evidence type="ECO:0000256" key="8">
    <source>
        <dbReference type="ARBA" id="ARBA00043113"/>
    </source>
</evidence>
<organism evidence="10 11">
    <name type="scientific">Magallana gigas</name>
    <name type="common">Pacific oyster</name>
    <name type="synonym">Crassostrea gigas</name>
    <dbReference type="NCBI Taxonomy" id="29159"/>
    <lineage>
        <taxon>Eukaryota</taxon>
        <taxon>Metazoa</taxon>
        <taxon>Spiralia</taxon>
        <taxon>Lophotrochozoa</taxon>
        <taxon>Mollusca</taxon>
        <taxon>Bivalvia</taxon>
        <taxon>Autobranchia</taxon>
        <taxon>Pteriomorphia</taxon>
        <taxon>Ostreida</taxon>
        <taxon>Ostreoidea</taxon>
        <taxon>Ostreidae</taxon>
        <taxon>Magallana</taxon>
    </lineage>
</organism>
<comment type="subcellular location">
    <subcellularLocation>
        <location evidence="2">Cytoplasmic vesicle</location>
        <location evidence="2">Secretory vesicle</location>
        <location evidence="2">Synaptic vesicle</location>
    </subcellularLocation>
    <subcellularLocation>
        <location evidence="1">Membrane</location>
        <topology evidence="1">Multi-pass membrane protein</topology>
    </subcellularLocation>
</comment>